<keyword evidence="1" id="KW-0675">Receptor</keyword>
<evidence type="ECO:0000313" key="1">
    <source>
        <dbReference type="EMBL" id="AUF73053.1"/>
    </source>
</evidence>
<name>A0A2H4ZBC6_ANOCN</name>
<dbReference type="EMBL" id="MF975477">
    <property type="protein sequence ID" value="AUF73053.1"/>
    <property type="molecule type" value="mRNA"/>
</dbReference>
<dbReference type="AlphaFoldDB" id="A0A2H4ZBC6"/>
<proteinExistence type="evidence at transcript level"/>
<reference evidence="1" key="1">
    <citation type="journal article" date="2017" name="Sci. Rep.">
        <title>Antennal transcriptome analysis and expression profiles of olfactory genes in Anoplophora chinensis.</title>
        <authorList>
            <person name="Wang J."/>
            <person name="Hu P."/>
            <person name="Gao P."/>
            <person name="Tao J."/>
            <person name="Luo Y."/>
        </authorList>
    </citation>
    <scope>NUCLEOTIDE SEQUENCE</scope>
</reference>
<sequence length="33" mass="3812">MWPATSLSPQLAWMSRGKMLLVQNNFAQNYVMP</sequence>
<protein>
    <submittedName>
        <fullName evidence="1">Gustatory receptor</fullName>
    </submittedName>
</protein>
<accession>A0A2H4ZBC6</accession>
<organism evidence="1">
    <name type="scientific">Anoplophora chinensis</name>
    <name type="common">Citrus longhorn beetle</name>
    <dbReference type="NCBI Taxonomy" id="217632"/>
    <lineage>
        <taxon>Eukaryota</taxon>
        <taxon>Metazoa</taxon>
        <taxon>Ecdysozoa</taxon>
        <taxon>Arthropoda</taxon>
        <taxon>Hexapoda</taxon>
        <taxon>Insecta</taxon>
        <taxon>Pterygota</taxon>
        <taxon>Neoptera</taxon>
        <taxon>Endopterygota</taxon>
        <taxon>Coleoptera</taxon>
        <taxon>Polyphaga</taxon>
        <taxon>Cucujiformia</taxon>
        <taxon>Chrysomeloidea</taxon>
        <taxon>Cerambycidae</taxon>
        <taxon>Lamiinae</taxon>
        <taxon>Lamiini</taxon>
        <taxon>Anoplophora</taxon>
    </lineage>
</organism>